<evidence type="ECO:0000256" key="1">
    <source>
        <dbReference type="SAM" id="Coils"/>
    </source>
</evidence>
<keyword evidence="3" id="KW-1133">Transmembrane helix</keyword>
<name>A0A423VY74_9PEZI</name>
<feature type="compositionally biased region" description="Basic and acidic residues" evidence="2">
    <location>
        <begin position="1109"/>
        <end position="1125"/>
    </location>
</feature>
<accession>A0A423VY74</accession>
<feature type="compositionally biased region" description="Basic residues" evidence="2">
    <location>
        <begin position="766"/>
        <end position="781"/>
    </location>
</feature>
<feature type="coiled-coil region" evidence="1">
    <location>
        <begin position="880"/>
        <end position="913"/>
    </location>
</feature>
<keyword evidence="3" id="KW-0812">Transmembrane</keyword>
<feature type="compositionally biased region" description="Basic residues" evidence="2">
    <location>
        <begin position="1091"/>
        <end position="1108"/>
    </location>
</feature>
<feature type="compositionally biased region" description="Polar residues" evidence="2">
    <location>
        <begin position="1165"/>
        <end position="1174"/>
    </location>
</feature>
<feature type="compositionally biased region" description="Basic and acidic residues" evidence="2">
    <location>
        <begin position="1193"/>
        <end position="1202"/>
    </location>
</feature>
<feature type="transmembrane region" description="Helical" evidence="3">
    <location>
        <begin position="976"/>
        <end position="997"/>
    </location>
</feature>
<evidence type="ECO:0000313" key="4">
    <source>
        <dbReference type="EMBL" id="ROV95975.1"/>
    </source>
</evidence>
<feature type="compositionally biased region" description="Polar residues" evidence="2">
    <location>
        <begin position="555"/>
        <end position="579"/>
    </location>
</feature>
<feature type="compositionally biased region" description="Basic and acidic residues" evidence="2">
    <location>
        <begin position="116"/>
        <end position="126"/>
    </location>
</feature>
<feature type="compositionally biased region" description="Basic and acidic residues" evidence="2">
    <location>
        <begin position="742"/>
        <end position="764"/>
    </location>
</feature>
<sequence>MNSNDVVSVVALVVSVVALVGAILQLLQQYYSSATGYSRCGEQAMGPWYQTRRRIFRVSELRFEVRFQAPVMFVCPPENTRGPVPCEDIRFVQGTEDSERNTLSLPFARNEVEKKRQEKEEAEMHSRQSKFHTQVHTADNERATWIVMLQALQQMEYRSQEWQVDMLKQDTARSGPKAILPAEVAGWEKHTATAALQPKVRSWDNMPSEMQKPYATTTICHIVELAAMLGLHWREFDRSGHRYLAEGNGFLLTGHDVADLGITFSFQKYGANNFQQNRIIPTDEIKLMAFGNVSTIYRPGKGKDGKAAPYDVDDPKNSWVLQFGSTGELVESLQHFGCNSKTTNYFRDPSKKHAHLFPIAFEILGMLAKPMYIPDTYYRYLPNPTTYSWNKKNFSLPKLILEFSRAINDDDISPQSDHVFQMQNWVAEVARHLENQKNWRDQSVFPMTLLRALYDAIGECDRYLLAEGPELVSLVIREHVQEVMRLLNTTASTGDTGEKGEESTLSSKGQHTFDELNSAGPEEKQQKFMDIYFTTVAQAVTKNCHEVLRKKKSTQYVHTPNSSSSESFGTGANTPNINEKTGDVDPITMQKPSTPQLIVTGHETGMAKLRRISTTLHEQLTANVWCTLVFRMLCWLLLHDFNKKDVQISCCHKMQLTETVTIINKSGKVISNGKHIVNVFKEAKAAYQDKKAALKAERAATSEARPGIRKTQTYAGPSPGYYAGHEDDQVYELPERRTQYLQYEEPRSLDQGDRRRSAQDDARSHASSRRSHGSHRSKKTRDKSGKDSRPALTENNLRTLSEVSSTAPSQVPMAYRSAYEETATRNNSNSNKDIILKRPNLKHAPTAPATVDLRSKDVDMNLAYGDVPPDLASRTDLGPATQVEEECERVEVEVNQEAEAQTLMERIEALLDEAECFHHTATSIIDHLQRKPEAAAAVALLLAELSTVLKAISPGFLGVVKGGFPAIFALLASPQFLVGVGVAVGVTVVCFGGWKIVKRIKEAKAAKEKAFEMQEQQPVAMSTPDVTPPEDGQSVCDALVLEEELSSIEMWRRGIAPTGEGEMATVLESADLELITPNAARSVRDDGRSIRTSKSHRSSKSHRGHKSRRNEDGDRDKDGDVDTPRRKSSKSKAADVESVAGSERSRRSSRSKTGTKPATKAITDGGNQDENTLNVVLRPKDKKPNMLRTMFQKKKDRDDGRESAVSFMA</sequence>
<dbReference type="OrthoDB" id="5227693at2759"/>
<feature type="region of interest" description="Disordered" evidence="2">
    <location>
        <begin position="1078"/>
        <end position="1209"/>
    </location>
</feature>
<evidence type="ECO:0000256" key="2">
    <source>
        <dbReference type="SAM" id="MobiDB-lite"/>
    </source>
</evidence>
<keyword evidence="1" id="KW-0175">Coiled coil</keyword>
<organism evidence="4 5">
    <name type="scientific">Cytospora schulzeri</name>
    <dbReference type="NCBI Taxonomy" id="448051"/>
    <lineage>
        <taxon>Eukaryota</taxon>
        <taxon>Fungi</taxon>
        <taxon>Dikarya</taxon>
        <taxon>Ascomycota</taxon>
        <taxon>Pezizomycotina</taxon>
        <taxon>Sordariomycetes</taxon>
        <taxon>Sordariomycetidae</taxon>
        <taxon>Diaporthales</taxon>
        <taxon>Cytosporaceae</taxon>
        <taxon>Cytospora</taxon>
    </lineage>
</organism>
<feature type="region of interest" description="Disordered" evidence="2">
    <location>
        <begin position="698"/>
        <end position="725"/>
    </location>
</feature>
<keyword evidence="3" id="KW-0472">Membrane</keyword>
<feature type="transmembrane region" description="Helical" evidence="3">
    <location>
        <begin position="6"/>
        <end position="27"/>
    </location>
</feature>
<feature type="region of interest" description="Disordered" evidence="2">
    <location>
        <begin position="742"/>
        <end position="841"/>
    </location>
</feature>
<feature type="compositionally biased region" description="Polar residues" evidence="2">
    <location>
        <begin position="793"/>
        <end position="809"/>
    </location>
</feature>
<keyword evidence="5" id="KW-1185">Reference proteome</keyword>
<feature type="region of interest" description="Disordered" evidence="2">
    <location>
        <begin position="116"/>
        <end position="135"/>
    </location>
</feature>
<evidence type="ECO:0000313" key="5">
    <source>
        <dbReference type="Proteomes" id="UP000283895"/>
    </source>
</evidence>
<evidence type="ECO:0008006" key="6">
    <source>
        <dbReference type="Google" id="ProtNLM"/>
    </source>
</evidence>
<protein>
    <recommendedName>
        <fullName evidence="6">Modin</fullName>
    </recommendedName>
</protein>
<proteinExistence type="predicted"/>
<gene>
    <name evidence="4" type="ORF">VMCG_07970</name>
</gene>
<dbReference type="EMBL" id="LKEA01000034">
    <property type="protein sequence ID" value="ROV95975.1"/>
    <property type="molecule type" value="Genomic_DNA"/>
</dbReference>
<dbReference type="STRING" id="356882.A0A423VY74"/>
<comment type="caution">
    <text evidence="4">The sequence shown here is derived from an EMBL/GenBank/DDBJ whole genome shotgun (WGS) entry which is preliminary data.</text>
</comment>
<reference evidence="4 5" key="1">
    <citation type="submission" date="2015-09" db="EMBL/GenBank/DDBJ databases">
        <title>Host preference determinants of Valsa canker pathogens revealed by comparative genomics.</title>
        <authorList>
            <person name="Yin Z."/>
            <person name="Huang L."/>
        </authorList>
    </citation>
    <scope>NUCLEOTIDE SEQUENCE [LARGE SCALE GENOMIC DNA]</scope>
    <source>
        <strain evidence="4 5">03-1</strain>
    </source>
</reference>
<dbReference type="AlphaFoldDB" id="A0A423VY74"/>
<dbReference type="Proteomes" id="UP000283895">
    <property type="component" value="Unassembled WGS sequence"/>
</dbReference>
<evidence type="ECO:0000256" key="3">
    <source>
        <dbReference type="SAM" id="Phobius"/>
    </source>
</evidence>
<feature type="region of interest" description="Disordered" evidence="2">
    <location>
        <begin position="555"/>
        <end position="590"/>
    </location>
</feature>
<feature type="region of interest" description="Disordered" evidence="2">
    <location>
        <begin position="488"/>
        <end position="522"/>
    </location>
</feature>